<dbReference type="InterPro" id="IPR050757">
    <property type="entry name" value="Collagen_mod_GT25"/>
</dbReference>
<reference evidence="6 7" key="1">
    <citation type="journal article" date="2013" name="BMC Genomics">
        <title>Genomics-driven discovery of the pneumocandin biosynthetic gene cluster in the fungus Glarea lozoyensis.</title>
        <authorList>
            <person name="Chen L."/>
            <person name="Yue Q."/>
            <person name="Zhang X."/>
            <person name="Xiang M."/>
            <person name="Wang C."/>
            <person name="Li S."/>
            <person name="Che Y."/>
            <person name="Ortiz-Lopez F.J."/>
            <person name="Bills G.F."/>
            <person name="Liu X."/>
            <person name="An Z."/>
        </authorList>
    </citation>
    <scope>NUCLEOTIDE SEQUENCE [LARGE SCALE GENOMIC DNA]</scope>
    <source>
        <strain evidence="7">ATCC 20868 / MF5171</strain>
    </source>
</reference>
<evidence type="ECO:0000256" key="2">
    <source>
        <dbReference type="ARBA" id="ARBA00022676"/>
    </source>
</evidence>
<dbReference type="HOGENOM" id="CLU_032992_1_0_1"/>
<evidence type="ECO:0000256" key="3">
    <source>
        <dbReference type="ARBA" id="ARBA00022679"/>
    </source>
</evidence>
<dbReference type="OMA" id="TRVVHHA"/>
<dbReference type="OrthoDB" id="47375at2759"/>
<sequence length="400" mass="44125">MSQALIRRPWQAILAAILLFFLVLLISKSHVHSGIPSTLGFSQSGLSSPVAINQTLGFQQIFVVSLPERTDRRDSMILATALSDIKFDFIDAIHGDQVPDRAIPFGTGRSAAGGDSNIGSWRAHMNAISEVVRRNLTTALILEDDADWDIRIKDQLYDFSRSSRALIQPLASDSRAYADSTYPTPSSPDALPSKDLDFYDLPSTLQPSKSPYGDEWEMLWLGHCGMNFPVKGMGGDGRADLIPKGRVVRLDDQTVPETQFMYSVSEVKDLTQYPNHTRVVSHAGDGICSLGYAVTQASARRLSYHLGVTEITGQFDIMLKQFCDGTAGKGHHNCLTVRPGLFQHHRPAGLKAYNSDISDHGQEVRKKARSDNLRWPVRTNFDALLAGTTDYKDQFPDTAG</sequence>
<evidence type="ECO:0000259" key="5">
    <source>
        <dbReference type="Pfam" id="PF01755"/>
    </source>
</evidence>
<evidence type="ECO:0000313" key="6">
    <source>
        <dbReference type="EMBL" id="EPE25167.1"/>
    </source>
</evidence>
<dbReference type="PANTHER" id="PTHR10730:SF53">
    <property type="entry name" value="GLYCOSYLTRANSFERASE 25 FAMILY MEMBER"/>
    <property type="match status" value="1"/>
</dbReference>
<feature type="domain" description="Glycosyl transferase family 25" evidence="5">
    <location>
        <begin position="59"/>
        <end position="160"/>
    </location>
</feature>
<name>S3CF88_GLAL2</name>
<dbReference type="Proteomes" id="UP000016922">
    <property type="component" value="Unassembled WGS sequence"/>
</dbReference>
<keyword evidence="3" id="KW-0808">Transferase</keyword>
<proteinExistence type="inferred from homology"/>
<feature type="signal peptide" evidence="4">
    <location>
        <begin position="1"/>
        <end position="33"/>
    </location>
</feature>
<dbReference type="EMBL" id="KE145372">
    <property type="protein sequence ID" value="EPE25167.1"/>
    <property type="molecule type" value="Genomic_DNA"/>
</dbReference>
<evidence type="ECO:0000256" key="4">
    <source>
        <dbReference type="SAM" id="SignalP"/>
    </source>
</evidence>
<comment type="similarity">
    <text evidence="1">Belongs to the glycosyltransferase 25 family.</text>
</comment>
<keyword evidence="4" id="KW-0732">Signal</keyword>
<feature type="chain" id="PRO_5004518546" description="Glycosyl transferase family 25 domain-containing protein" evidence="4">
    <location>
        <begin position="34"/>
        <end position="400"/>
    </location>
</feature>
<dbReference type="eggNOG" id="ENOG502SHN6">
    <property type="taxonomic scope" value="Eukaryota"/>
</dbReference>
<gene>
    <name evidence="6" type="ORF">GLAREA_11748</name>
</gene>
<organism evidence="6 7">
    <name type="scientific">Glarea lozoyensis (strain ATCC 20868 / MF5171)</name>
    <dbReference type="NCBI Taxonomy" id="1116229"/>
    <lineage>
        <taxon>Eukaryota</taxon>
        <taxon>Fungi</taxon>
        <taxon>Dikarya</taxon>
        <taxon>Ascomycota</taxon>
        <taxon>Pezizomycotina</taxon>
        <taxon>Leotiomycetes</taxon>
        <taxon>Helotiales</taxon>
        <taxon>Helotiaceae</taxon>
        <taxon>Glarea</taxon>
    </lineage>
</organism>
<dbReference type="PANTHER" id="PTHR10730">
    <property type="entry name" value="PROCOLLAGEN-LYSINE,2-OXOGLUTARATE 5-DIOXYGENASE/GLYCOSYLTRANSFERASE 25 FAMILY MEMBER"/>
    <property type="match status" value="1"/>
</dbReference>
<keyword evidence="2" id="KW-0328">Glycosyltransferase</keyword>
<evidence type="ECO:0000313" key="7">
    <source>
        <dbReference type="Proteomes" id="UP000016922"/>
    </source>
</evidence>
<dbReference type="KEGG" id="glz:GLAREA_11748"/>
<dbReference type="Pfam" id="PF01755">
    <property type="entry name" value="Glyco_transf_25"/>
    <property type="match status" value="1"/>
</dbReference>
<dbReference type="CDD" id="cd06532">
    <property type="entry name" value="Glyco_transf_25"/>
    <property type="match status" value="1"/>
</dbReference>
<dbReference type="RefSeq" id="XP_008088082.1">
    <property type="nucleotide sequence ID" value="XM_008089891.1"/>
</dbReference>
<dbReference type="AlphaFoldDB" id="S3CF88"/>
<accession>S3CF88</accession>
<protein>
    <recommendedName>
        <fullName evidence="5">Glycosyl transferase family 25 domain-containing protein</fullName>
    </recommendedName>
</protein>
<dbReference type="InterPro" id="IPR002654">
    <property type="entry name" value="Glyco_trans_25"/>
</dbReference>
<keyword evidence="7" id="KW-1185">Reference proteome</keyword>
<dbReference type="GO" id="GO:0016740">
    <property type="term" value="F:transferase activity"/>
    <property type="evidence" value="ECO:0007669"/>
    <property type="project" value="UniProtKB-KW"/>
</dbReference>
<evidence type="ECO:0000256" key="1">
    <source>
        <dbReference type="ARBA" id="ARBA00006721"/>
    </source>
</evidence>
<dbReference type="GeneID" id="19470789"/>